<gene>
    <name evidence="8 10" type="primary">HSPA14</name>
</gene>
<keyword evidence="3" id="KW-0963">Cytoplasm</keyword>
<dbReference type="CDD" id="cd10238">
    <property type="entry name" value="ASKHA_NBD_HSP70_HSPA14"/>
    <property type="match status" value="1"/>
</dbReference>
<dbReference type="InterPro" id="IPR042049">
    <property type="entry name" value="HSPA14_NBD"/>
</dbReference>
<evidence type="ECO:0000256" key="6">
    <source>
        <dbReference type="ARBA" id="ARBA00023186"/>
    </source>
</evidence>
<dbReference type="PRINTS" id="PR00301">
    <property type="entry name" value="HEATSHOCK70"/>
</dbReference>
<evidence type="ECO:0000256" key="5">
    <source>
        <dbReference type="ARBA" id="ARBA00022840"/>
    </source>
</evidence>
<dbReference type="GeneTree" id="ENSGT00940000156380"/>
<dbReference type="Ensembl" id="ENSPMAT00000003943.1">
    <property type="protein sequence ID" value="ENSPMAP00000003927.1"/>
    <property type="gene ID" value="ENSPMAG00000003568.1"/>
</dbReference>
<dbReference type="SUPFAM" id="SSF53067">
    <property type="entry name" value="Actin-like ATPase domain"/>
    <property type="match status" value="2"/>
</dbReference>
<evidence type="ECO:0000256" key="1">
    <source>
        <dbReference type="ARBA" id="ARBA00004514"/>
    </source>
</evidence>
<dbReference type="GO" id="GO:0005829">
    <property type="term" value="C:cytosol"/>
    <property type="evidence" value="ECO:0007669"/>
    <property type="project" value="UniProtKB-SubCell"/>
</dbReference>
<evidence type="ECO:0000313" key="8">
    <source>
        <dbReference type="Ensembl" id="ENSPMAP00000003927.1"/>
    </source>
</evidence>
<dbReference type="InterPro" id="IPR029047">
    <property type="entry name" value="HSP70_peptide-bd_sf"/>
</dbReference>
<dbReference type="SUPFAM" id="SSF100920">
    <property type="entry name" value="Heat shock protein 70kD (HSP70), peptide-binding domain"/>
    <property type="match status" value="1"/>
</dbReference>
<dbReference type="STRING" id="7757.ENSPMAP00000003927"/>
<sequence>MAAVGVHLGSTCACVAIYKDGRADVIANDAGDRVTPAMVAFRDSEKIVGLAAKQGRIRNATTTVVGVKRILGHRFEDDVVQKYISSSSCPVIEKDGCPVFSINNGTVKKHITRHEVATLILQKMKETALFAVGADAKDAVITTPLNFTTQQVDELRQAAESAGFNVLRILSEPAAALLAFGIGQESSHSKCKVLVYKLGGTCAYATAIEVNSGLYRVLGSVSDDTVGGEEFTEALAEYLATEFQKFHRQDLRGNSRAMMKLHTNAEMAKHVLSTMAISNCFVDSLHDGLDFECNITRARFDSLCSVLFQQSLQPIHDLLAQINLTTSDFQKVVLCGGSARIPKLQQLLQEQFVGSELMCSIPVDEVIALGAAAEAGILLGRDAVRFEPEALSIECASLDILVKEQDEAGQDCYTVVFPVGTPLPARRQHTFQAPGTLPSVLVDVYEGVAKGSSFEGVHLAQLVLKDLQQQDNGLRDISTVFTMKRDGSLLITCTDQLSGTSETVTVEAAS</sequence>
<dbReference type="GO" id="GO:0140662">
    <property type="term" value="F:ATP-dependent protein folding chaperone"/>
    <property type="evidence" value="ECO:0007669"/>
    <property type="project" value="InterPro"/>
</dbReference>
<dbReference type="KEGG" id="pmrn:116942369"/>
<accession>S4RFE5</accession>
<evidence type="ECO:0000256" key="4">
    <source>
        <dbReference type="ARBA" id="ARBA00022741"/>
    </source>
</evidence>
<dbReference type="SMR" id="S4RFE5"/>
<evidence type="ECO:0000256" key="3">
    <source>
        <dbReference type="ARBA" id="ARBA00022490"/>
    </source>
</evidence>
<dbReference type="GO" id="GO:0005524">
    <property type="term" value="F:ATP binding"/>
    <property type="evidence" value="ECO:0007669"/>
    <property type="project" value="UniProtKB-KW"/>
</dbReference>
<dbReference type="HOGENOM" id="CLU_005965_0_3_1"/>
<keyword evidence="4 7" id="KW-0547">Nucleotide-binding</keyword>
<reference evidence="8" key="2">
    <citation type="submission" date="2025-05" db="UniProtKB">
        <authorList>
            <consortium name="Ensembl"/>
        </authorList>
    </citation>
    <scope>IDENTIFICATION</scope>
</reference>
<dbReference type="OMA" id="DQVLMDH"/>
<protein>
    <submittedName>
        <fullName evidence="10">Heat shock 70 kDa protein 14</fullName>
    </submittedName>
    <submittedName>
        <fullName evidence="8">Heat shock protein family A (Hsp70) member 14</fullName>
    </submittedName>
</protein>
<evidence type="ECO:0000313" key="10">
    <source>
        <dbReference type="RefSeq" id="XP_032810070.1"/>
    </source>
</evidence>
<dbReference type="InterPro" id="IPR013126">
    <property type="entry name" value="Hsp_70_fam"/>
</dbReference>
<keyword evidence="5 7" id="KW-0067">ATP-binding</keyword>
<dbReference type="InterPro" id="IPR043129">
    <property type="entry name" value="ATPase_NBD"/>
</dbReference>
<name>S4RFE5_PETMA</name>
<evidence type="ECO:0000256" key="7">
    <source>
        <dbReference type="RuleBase" id="RU003322"/>
    </source>
</evidence>
<dbReference type="Gene3D" id="2.60.34.10">
    <property type="entry name" value="Substrate Binding Domain Of DNAk, Chain A, domain 1"/>
    <property type="match status" value="1"/>
</dbReference>
<dbReference type="PANTHER" id="PTHR19375">
    <property type="entry name" value="HEAT SHOCK PROTEIN 70KDA"/>
    <property type="match status" value="1"/>
</dbReference>
<dbReference type="CTD" id="51182"/>
<dbReference type="FunFam" id="2.60.34.10:FF:000013">
    <property type="entry name" value="Heat shock 70 kDa protein 14"/>
    <property type="match status" value="1"/>
</dbReference>
<dbReference type="Pfam" id="PF00012">
    <property type="entry name" value="HSP70"/>
    <property type="match status" value="1"/>
</dbReference>
<reference evidence="10" key="1">
    <citation type="submission" date="2025-04" db="UniProtKB">
        <authorList>
            <consortium name="RefSeq"/>
        </authorList>
    </citation>
    <scope>IDENTIFICATION</scope>
    <source>
        <tissue evidence="10">Sperm</tissue>
    </source>
</reference>
<dbReference type="RefSeq" id="XP_032810070.1">
    <property type="nucleotide sequence ID" value="XM_032954179.1"/>
</dbReference>
<keyword evidence="6" id="KW-0143">Chaperone</keyword>
<evidence type="ECO:0000256" key="2">
    <source>
        <dbReference type="ARBA" id="ARBA00007381"/>
    </source>
</evidence>
<organism evidence="8">
    <name type="scientific">Petromyzon marinus</name>
    <name type="common">Sea lamprey</name>
    <dbReference type="NCBI Taxonomy" id="7757"/>
    <lineage>
        <taxon>Eukaryota</taxon>
        <taxon>Metazoa</taxon>
        <taxon>Chordata</taxon>
        <taxon>Craniata</taxon>
        <taxon>Vertebrata</taxon>
        <taxon>Cyclostomata</taxon>
        <taxon>Hyperoartia</taxon>
        <taxon>Petromyzontiformes</taxon>
        <taxon>Petromyzontidae</taxon>
        <taxon>Petromyzon</taxon>
    </lineage>
</organism>
<dbReference type="FunFam" id="3.90.640.10:FF:000010">
    <property type="entry name" value="heat shock 70 kDa protein 14"/>
    <property type="match status" value="1"/>
</dbReference>
<proteinExistence type="inferred from homology"/>
<keyword evidence="9" id="KW-1185">Reference proteome</keyword>
<dbReference type="Gene3D" id="3.30.30.30">
    <property type="match status" value="1"/>
</dbReference>
<dbReference type="Proteomes" id="UP001318040">
    <property type="component" value="Chromosome 14"/>
</dbReference>
<dbReference type="AlphaFoldDB" id="S4RFE5"/>
<keyword evidence="10" id="KW-0346">Stress response</keyword>
<comment type="subcellular location">
    <subcellularLocation>
        <location evidence="1">Cytoplasm</location>
        <location evidence="1">Cytosol</location>
    </subcellularLocation>
</comment>
<dbReference type="OrthoDB" id="29851at2759"/>
<dbReference type="GeneID" id="116942369"/>
<dbReference type="Gene3D" id="3.90.640.10">
    <property type="entry name" value="Actin, Chain A, domain 4"/>
    <property type="match status" value="1"/>
</dbReference>
<dbReference type="Gene3D" id="3.30.420.40">
    <property type="match status" value="2"/>
</dbReference>
<evidence type="ECO:0000313" key="9">
    <source>
        <dbReference type="Proteomes" id="UP001318040"/>
    </source>
</evidence>
<comment type="similarity">
    <text evidence="2 7">Belongs to the heat shock protein 70 family.</text>
</comment>